<dbReference type="Proteomes" id="UP001221757">
    <property type="component" value="Unassembled WGS sequence"/>
</dbReference>
<evidence type="ECO:0000313" key="3">
    <source>
        <dbReference type="Proteomes" id="UP001221757"/>
    </source>
</evidence>
<dbReference type="EMBL" id="JARKIE010000073">
    <property type="protein sequence ID" value="KAJ7689301.1"/>
    <property type="molecule type" value="Genomic_DNA"/>
</dbReference>
<feature type="compositionally biased region" description="Basic and acidic residues" evidence="1">
    <location>
        <begin position="68"/>
        <end position="94"/>
    </location>
</feature>
<comment type="caution">
    <text evidence="2">The sequence shown here is derived from an EMBL/GenBank/DDBJ whole genome shotgun (WGS) entry which is preliminary data.</text>
</comment>
<proteinExistence type="predicted"/>
<organism evidence="2 3">
    <name type="scientific">Mycena rosella</name>
    <name type="common">Pink bonnet</name>
    <name type="synonym">Agaricus rosellus</name>
    <dbReference type="NCBI Taxonomy" id="1033263"/>
    <lineage>
        <taxon>Eukaryota</taxon>
        <taxon>Fungi</taxon>
        <taxon>Dikarya</taxon>
        <taxon>Basidiomycota</taxon>
        <taxon>Agaricomycotina</taxon>
        <taxon>Agaricomycetes</taxon>
        <taxon>Agaricomycetidae</taxon>
        <taxon>Agaricales</taxon>
        <taxon>Marasmiineae</taxon>
        <taxon>Mycenaceae</taxon>
        <taxon>Mycena</taxon>
    </lineage>
</organism>
<gene>
    <name evidence="2" type="ORF">B0H17DRAFT_1135112</name>
</gene>
<feature type="compositionally biased region" description="Basic and acidic residues" evidence="1">
    <location>
        <begin position="7"/>
        <end position="45"/>
    </location>
</feature>
<evidence type="ECO:0000313" key="2">
    <source>
        <dbReference type="EMBL" id="KAJ7689301.1"/>
    </source>
</evidence>
<sequence length="180" mass="20306">MSARSWKVNEKEGGKESAPGLDEHGERGVERDVQREDVERGEDIRLPQQQHRQHAARPHRRRRAEHPRHREAADPEEPQRAQDHAEERGVWEDTRREQAVQHALCEQFVELGGWGDWRGGAAVEGIRDCADGSRDAGVHAAGAAGGHRRVDKAREVEEWICSWLKSKEKVSVDMPGGCPP</sequence>
<feature type="compositionally biased region" description="Basic residues" evidence="1">
    <location>
        <begin position="51"/>
        <end position="67"/>
    </location>
</feature>
<name>A0AAD7DEC4_MYCRO</name>
<dbReference type="AlphaFoldDB" id="A0AAD7DEC4"/>
<reference evidence="2" key="1">
    <citation type="submission" date="2023-03" db="EMBL/GenBank/DDBJ databases">
        <title>Massive genome expansion in bonnet fungi (Mycena s.s.) driven by repeated elements and novel gene families across ecological guilds.</title>
        <authorList>
            <consortium name="Lawrence Berkeley National Laboratory"/>
            <person name="Harder C.B."/>
            <person name="Miyauchi S."/>
            <person name="Viragh M."/>
            <person name="Kuo A."/>
            <person name="Thoen E."/>
            <person name="Andreopoulos B."/>
            <person name="Lu D."/>
            <person name="Skrede I."/>
            <person name="Drula E."/>
            <person name="Henrissat B."/>
            <person name="Morin E."/>
            <person name="Kohler A."/>
            <person name="Barry K."/>
            <person name="LaButti K."/>
            <person name="Morin E."/>
            <person name="Salamov A."/>
            <person name="Lipzen A."/>
            <person name="Mereny Z."/>
            <person name="Hegedus B."/>
            <person name="Baldrian P."/>
            <person name="Stursova M."/>
            <person name="Weitz H."/>
            <person name="Taylor A."/>
            <person name="Grigoriev I.V."/>
            <person name="Nagy L.G."/>
            <person name="Martin F."/>
            <person name="Kauserud H."/>
        </authorList>
    </citation>
    <scope>NUCLEOTIDE SEQUENCE</scope>
    <source>
        <strain evidence="2">CBHHK067</strain>
    </source>
</reference>
<feature type="region of interest" description="Disordered" evidence="1">
    <location>
        <begin position="1"/>
        <end position="94"/>
    </location>
</feature>
<accession>A0AAD7DEC4</accession>
<protein>
    <submittedName>
        <fullName evidence="2">Uncharacterized protein</fullName>
    </submittedName>
</protein>
<keyword evidence="3" id="KW-1185">Reference proteome</keyword>
<evidence type="ECO:0000256" key="1">
    <source>
        <dbReference type="SAM" id="MobiDB-lite"/>
    </source>
</evidence>